<accession>A0ABW6SAP3</accession>
<dbReference type="SUPFAM" id="SSF56112">
    <property type="entry name" value="Protein kinase-like (PK-like)"/>
    <property type="match status" value="1"/>
</dbReference>
<dbReference type="InterPro" id="IPR002575">
    <property type="entry name" value="Aminoglycoside_PTrfase"/>
</dbReference>
<dbReference type="InterPro" id="IPR052898">
    <property type="entry name" value="ACAD10-like"/>
</dbReference>
<dbReference type="InterPro" id="IPR011009">
    <property type="entry name" value="Kinase-like_dom_sf"/>
</dbReference>
<dbReference type="RefSeq" id="WP_245568158.1">
    <property type="nucleotide sequence ID" value="NZ_JBIAQY010000018.1"/>
</dbReference>
<sequence>MNELLPGEMQGIAELMRTAGVEVGAPLHCTQIAGGRSNLTYRLSDGRASWVVRMPPRAGRTPSAHDVAREFRVMKALSDTDVPVARPILLCEDERVIGLPFTVVDFVYGTSVQSQVDLAALDDTTTASAIRAVVETLASLHRVDHAAVGLDSFGRASGYADRQLRRWGSQWELVSPAVPHLDSLAAAIRNRLAAAVPDQTRSSIVHGDYRIDNTMLELQSSPVRVAAVLDWELSTIGDPIADVAMMCAYRHPALDLIMGFPSAWTSARLPSPEALLARYELSGGASITNWEFHLSLAYFKIAVIAAGIDHRYRAGAVTGDGFRDAVSAVAPLLEQSLETLGVF</sequence>
<dbReference type="PANTHER" id="PTHR47829:SF1">
    <property type="entry name" value="HAD FAMILY PHOSPHATASE"/>
    <property type="match status" value="1"/>
</dbReference>
<dbReference type="Proteomes" id="UP001601992">
    <property type="component" value="Unassembled WGS sequence"/>
</dbReference>
<dbReference type="EMBL" id="JBIAQY010000018">
    <property type="protein sequence ID" value="MFF3573376.1"/>
    <property type="molecule type" value="Genomic_DNA"/>
</dbReference>
<proteinExistence type="predicted"/>
<dbReference type="Gene3D" id="3.90.1200.10">
    <property type="match status" value="1"/>
</dbReference>
<gene>
    <name evidence="2" type="ORF">ACFYXQ_37010</name>
</gene>
<comment type="caution">
    <text evidence="2">The sequence shown here is derived from an EMBL/GenBank/DDBJ whole genome shotgun (WGS) entry which is preliminary data.</text>
</comment>
<dbReference type="CDD" id="cd05154">
    <property type="entry name" value="ACAD10_11_N-like"/>
    <property type="match status" value="1"/>
</dbReference>
<protein>
    <submittedName>
        <fullName evidence="2">Phosphotransferase family protein</fullName>
    </submittedName>
</protein>
<keyword evidence="3" id="KW-1185">Reference proteome</keyword>
<dbReference type="Gene3D" id="3.30.200.20">
    <property type="entry name" value="Phosphorylase Kinase, domain 1"/>
    <property type="match status" value="1"/>
</dbReference>
<reference evidence="2 3" key="1">
    <citation type="submission" date="2024-10" db="EMBL/GenBank/DDBJ databases">
        <title>The Natural Products Discovery Center: Release of the First 8490 Sequenced Strains for Exploring Actinobacteria Biosynthetic Diversity.</title>
        <authorList>
            <person name="Kalkreuter E."/>
            <person name="Kautsar S.A."/>
            <person name="Yang D."/>
            <person name="Bader C.D."/>
            <person name="Teijaro C.N."/>
            <person name="Fluegel L."/>
            <person name="Davis C.M."/>
            <person name="Simpson J.R."/>
            <person name="Lauterbach L."/>
            <person name="Steele A.D."/>
            <person name="Gui C."/>
            <person name="Meng S."/>
            <person name="Li G."/>
            <person name="Viehrig K."/>
            <person name="Ye F."/>
            <person name="Su P."/>
            <person name="Kiefer A.F."/>
            <person name="Nichols A."/>
            <person name="Cepeda A.J."/>
            <person name="Yan W."/>
            <person name="Fan B."/>
            <person name="Jiang Y."/>
            <person name="Adhikari A."/>
            <person name="Zheng C.-J."/>
            <person name="Schuster L."/>
            <person name="Cowan T.M."/>
            <person name="Smanski M.J."/>
            <person name="Chevrette M.G."/>
            <person name="De Carvalho L.P.S."/>
            <person name="Shen B."/>
        </authorList>
    </citation>
    <scope>NUCLEOTIDE SEQUENCE [LARGE SCALE GENOMIC DNA]</scope>
    <source>
        <strain evidence="2 3">NPDC002593</strain>
    </source>
</reference>
<evidence type="ECO:0000313" key="2">
    <source>
        <dbReference type="EMBL" id="MFF3573376.1"/>
    </source>
</evidence>
<dbReference type="PANTHER" id="PTHR47829">
    <property type="entry name" value="HYDROLASE, PUTATIVE (AFU_ORTHOLOGUE AFUA_1G12880)-RELATED"/>
    <property type="match status" value="1"/>
</dbReference>
<name>A0ABW6SAP3_9NOCA</name>
<evidence type="ECO:0000259" key="1">
    <source>
        <dbReference type="Pfam" id="PF01636"/>
    </source>
</evidence>
<organism evidence="2 3">
    <name type="scientific">Nocardia jiangxiensis</name>
    <dbReference type="NCBI Taxonomy" id="282685"/>
    <lineage>
        <taxon>Bacteria</taxon>
        <taxon>Bacillati</taxon>
        <taxon>Actinomycetota</taxon>
        <taxon>Actinomycetes</taxon>
        <taxon>Mycobacteriales</taxon>
        <taxon>Nocardiaceae</taxon>
        <taxon>Nocardia</taxon>
    </lineage>
</organism>
<dbReference type="InterPro" id="IPR041726">
    <property type="entry name" value="ACAD10_11_N"/>
</dbReference>
<feature type="domain" description="Aminoglycoside phosphotransferase" evidence="1">
    <location>
        <begin position="29"/>
        <end position="253"/>
    </location>
</feature>
<dbReference type="Pfam" id="PF01636">
    <property type="entry name" value="APH"/>
    <property type="match status" value="1"/>
</dbReference>
<evidence type="ECO:0000313" key="3">
    <source>
        <dbReference type="Proteomes" id="UP001601992"/>
    </source>
</evidence>